<name>A0A975HGM4_9SPHN</name>
<evidence type="ECO:0000313" key="1">
    <source>
        <dbReference type="EMBL" id="QTH24736.1"/>
    </source>
</evidence>
<reference evidence="1" key="1">
    <citation type="submission" date="2020-07" db="EMBL/GenBank/DDBJ databases">
        <authorList>
            <person name="Camacho E."/>
        </authorList>
    </citation>
    <scope>NUCLEOTIDE SEQUENCE</scope>
    <source>
        <strain evidence="1">MPO218</strain>
        <plasmid evidence="1">pIBU218</plasmid>
    </source>
</reference>
<dbReference type="Proteomes" id="UP000664914">
    <property type="component" value="Plasmid pIBU218"/>
</dbReference>
<sequence length="53" mass="5751">MTFENMSLYVLLLSMSAKADRFERLATASSCTSILLLRASVDSPSDIADDPVP</sequence>
<dbReference type="AlphaFoldDB" id="A0A975HGM4"/>
<gene>
    <name evidence="1" type="ORF">HRJ34_28030</name>
</gene>
<proteinExistence type="predicted"/>
<protein>
    <submittedName>
        <fullName evidence="1">Uncharacterized protein</fullName>
    </submittedName>
</protein>
<organism evidence="1 2">
    <name type="scientific">Rhizorhabdus wittichii</name>
    <dbReference type="NCBI Taxonomy" id="160791"/>
    <lineage>
        <taxon>Bacteria</taxon>
        <taxon>Pseudomonadati</taxon>
        <taxon>Pseudomonadota</taxon>
        <taxon>Alphaproteobacteria</taxon>
        <taxon>Sphingomonadales</taxon>
        <taxon>Sphingomonadaceae</taxon>
        <taxon>Rhizorhabdus</taxon>
    </lineage>
</organism>
<evidence type="ECO:0000313" key="2">
    <source>
        <dbReference type="Proteomes" id="UP000664914"/>
    </source>
</evidence>
<accession>A0A975HGM4</accession>
<reference evidence="1" key="2">
    <citation type="submission" date="2021-04" db="EMBL/GenBank/DDBJ databases">
        <title>Isolation and genomic analysis of the ibuprofen-degrading bacterium Sphingomonas strain MPO218.</title>
        <authorList>
            <person name="Aulestia M."/>
            <person name="Flores A."/>
            <person name="Mangas E.L."/>
            <person name="Perez-Pulido A.J."/>
            <person name="Santero E."/>
            <person name="Camacho E.M."/>
        </authorList>
    </citation>
    <scope>NUCLEOTIDE SEQUENCE</scope>
    <source>
        <strain evidence="1">MPO218</strain>
        <plasmid evidence="1">pIBU218</plasmid>
    </source>
</reference>
<keyword evidence="1" id="KW-0614">Plasmid</keyword>
<dbReference type="EMBL" id="CP059320">
    <property type="protein sequence ID" value="QTH24736.1"/>
    <property type="molecule type" value="Genomic_DNA"/>
</dbReference>
<geneLocation type="plasmid" evidence="1 2">
    <name>pIBU218</name>
</geneLocation>